<organism evidence="1 2">
    <name type="scientific">Panagrolaimus sp. PS1159</name>
    <dbReference type="NCBI Taxonomy" id="55785"/>
    <lineage>
        <taxon>Eukaryota</taxon>
        <taxon>Metazoa</taxon>
        <taxon>Ecdysozoa</taxon>
        <taxon>Nematoda</taxon>
        <taxon>Chromadorea</taxon>
        <taxon>Rhabditida</taxon>
        <taxon>Tylenchina</taxon>
        <taxon>Panagrolaimomorpha</taxon>
        <taxon>Panagrolaimoidea</taxon>
        <taxon>Panagrolaimidae</taxon>
        <taxon>Panagrolaimus</taxon>
    </lineage>
</organism>
<name>A0AC35FFS1_9BILA</name>
<proteinExistence type="predicted"/>
<accession>A0AC35FFS1</accession>
<dbReference type="WBParaSite" id="PS1159_v2.g17118.t1">
    <property type="protein sequence ID" value="PS1159_v2.g17118.t1"/>
    <property type="gene ID" value="PS1159_v2.g17118"/>
</dbReference>
<evidence type="ECO:0000313" key="1">
    <source>
        <dbReference type="Proteomes" id="UP000887580"/>
    </source>
</evidence>
<reference evidence="2" key="1">
    <citation type="submission" date="2022-11" db="UniProtKB">
        <authorList>
            <consortium name="WormBaseParasite"/>
        </authorList>
    </citation>
    <scope>IDENTIFICATION</scope>
</reference>
<dbReference type="Proteomes" id="UP000887580">
    <property type="component" value="Unplaced"/>
</dbReference>
<protein>
    <submittedName>
        <fullName evidence="2">Peptidase S1 domain-containing protein</fullName>
    </submittedName>
</protein>
<sequence length="290" mass="31981">MFNIFLVFLLVFSLVSSNPIENNETIVECGISPALNRYGNILNNDENRIMGGVISPPQFWPWLAALKTSRPGCSAEIIGKRWILTAAHCENIIKDGGFIIVGTNDENEINEKTKYDILKHYLPVKSSSDIMIIELSRDLEYNENISPICISKTFLPSEGDNAIVAGFGLLFIEYDPYEITGVDGVPTNLLHEGIVEIKNLTECEKINEKIDGVICAGGINRGVMSGDSSGPIMGIKDNKFYLFGEVHGGKALETEANDPLTVNEIDSYTTVSLHCDWIEEITNGDVKCEN</sequence>
<evidence type="ECO:0000313" key="2">
    <source>
        <dbReference type="WBParaSite" id="PS1159_v2.g17118.t1"/>
    </source>
</evidence>